<feature type="region of interest" description="Disordered" evidence="1">
    <location>
        <begin position="1"/>
        <end position="84"/>
    </location>
</feature>
<reference evidence="2" key="1">
    <citation type="submission" date="2016-03" db="EMBL/GenBank/DDBJ databases">
        <authorList>
            <person name="Ploux O."/>
        </authorList>
    </citation>
    <scope>NUCLEOTIDE SEQUENCE</scope>
    <source>
        <strain evidence="2">UC10</strain>
    </source>
</reference>
<accession>A0A1Y5P2U0</accession>
<evidence type="ECO:0000313" key="2">
    <source>
        <dbReference type="EMBL" id="SBS72995.1"/>
    </source>
</evidence>
<organism evidence="2">
    <name type="scientific">uncultured Mycobacterium sp</name>
    <dbReference type="NCBI Taxonomy" id="171292"/>
    <lineage>
        <taxon>Bacteria</taxon>
        <taxon>Bacillati</taxon>
        <taxon>Actinomycetota</taxon>
        <taxon>Actinomycetes</taxon>
        <taxon>Mycobacteriales</taxon>
        <taxon>Mycobacteriaceae</taxon>
        <taxon>Mycobacterium</taxon>
        <taxon>environmental samples</taxon>
    </lineage>
</organism>
<gene>
    <name evidence="2" type="ORF">MHPYR_150090</name>
</gene>
<evidence type="ECO:0000256" key="1">
    <source>
        <dbReference type="SAM" id="MobiDB-lite"/>
    </source>
</evidence>
<name>A0A1Y5P2U0_9MYCO</name>
<feature type="compositionally biased region" description="Gly residues" evidence="1">
    <location>
        <begin position="7"/>
        <end position="16"/>
    </location>
</feature>
<sequence>MSTAGTGSPGGGGTPSGIGVPSCHEQLEASSMAAAATTATTRSQRVDDTALLEPNQPSYRPMHSGPLVPTDDANKAITSLPPVC</sequence>
<proteinExistence type="predicted"/>
<dbReference type="EMBL" id="FLQS01000007">
    <property type="protein sequence ID" value="SBS72995.1"/>
    <property type="molecule type" value="Genomic_DNA"/>
</dbReference>
<protein>
    <submittedName>
        <fullName evidence="2">Uncharacterized protein</fullName>
    </submittedName>
</protein>
<dbReference type="AlphaFoldDB" id="A0A1Y5P2U0"/>